<keyword evidence="2" id="KW-1185">Reference proteome</keyword>
<protein>
    <recommendedName>
        <fullName evidence="3">Amphi-Trp domain-containing protein</fullName>
    </recommendedName>
</protein>
<dbReference type="Proteomes" id="UP000273828">
    <property type="component" value="Unassembled WGS sequence"/>
</dbReference>
<organism evidence="1 2">
    <name type="scientific">Natrarchaeobius halalkaliphilus</name>
    <dbReference type="NCBI Taxonomy" id="1679091"/>
    <lineage>
        <taxon>Archaea</taxon>
        <taxon>Methanobacteriati</taxon>
        <taxon>Methanobacteriota</taxon>
        <taxon>Stenosarchaea group</taxon>
        <taxon>Halobacteria</taxon>
        <taxon>Halobacteriales</taxon>
        <taxon>Natrialbaceae</taxon>
        <taxon>Natrarchaeobius</taxon>
    </lineage>
</organism>
<dbReference type="AlphaFoldDB" id="A0A3N6LMB5"/>
<dbReference type="OrthoDB" id="261339at2157"/>
<evidence type="ECO:0000313" key="2">
    <source>
        <dbReference type="Proteomes" id="UP000273828"/>
    </source>
</evidence>
<proteinExistence type="predicted"/>
<accession>A0A3N6LMB5</accession>
<evidence type="ECO:0008006" key="3">
    <source>
        <dbReference type="Google" id="ProtNLM"/>
    </source>
</evidence>
<comment type="caution">
    <text evidence="1">The sequence shown here is derived from an EMBL/GenBank/DDBJ whole genome shotgun (WGS) entry which is preliminary data.</text>
</comment>
<gene>
    <name evidence="1" type="ORF">EA462_09110</name>
</gene>
<reference evidence="1 2" key="1">
    <citation type="submission" date="2018-10" db="EMBL/GenBank/DDBJ databases">
        <title>Natrarchaeobius chitinivorans gen. nov., sp. nov., and Natrarchaeobius haloalkaliphilus sp. nov., alkaliphilic, chitin-utilizing haloarchaea from hypersaline alkaline lakes.</title>
        <authorList>
            <person name="Sorokin D.Y."/>
            <person name="Elcheninov A.G."/>
            <person name="Kostrikina N.A."/>
            <person name="Bale N.J."/>
            <person name="Sinninghe Damste J.S."/>
            <person name="Khijniak T.V."/>
            <person name="Kublanov I.V."/>
            <person name="Toshchakov S.V."/>
        </authorList>
    </citation>
    <scope>NUCLEOTIDE SEQUENCE [LARGE SCALE GENOMIC DNA]</scope>
    <source>
        <strain evidence="1 2">AArcht-Sl</strain>
    </source>
</reference>
<dbReference type="RefSeq" id="WP_124178238.1">
    <property type="nucleotide sequence ID" value="NZ_REFY01000003.1"/>
</dbReference>
<sequence length="73" mass="8239">MDSNHTSSPPTDATERFERDLEELITTAFARGAAVEATWMVTTPVADAPDWSITIEKEYSRTESGFEPRFLEE</sequence>
<dbReference type="EMBL" id="REFY01000003">
    <property type="protein sequence ID" value="RQG90138.1"/>
    <property type="molecule type" value="Genomic_DNA"/>
</dbReference>
<evidence type="ECO:0000313" key="1">
    <source>
        <dbReference type="EMBL" id="RQG90138.1"/>
    </source>
</evidence>
<name>A0A3N6LMB5_9EURY</name>